<accession>A0A927N034</accession>
<dbReference type="RefSeq" id="WP_192752929.1">
    <property type="nucleotide sequence ID" value="NZ_BAABJL010000214.1"/>
</dbReference>
<keyword evidence="2" id="KW-0012">Acyltransferase</keyword>
<dbReference type="Gene3D" id="3.40.630.30">
    <property type="match status" value="1"/>
</dbReference>
<dbReference type="InterPro" id="IPR016181">
    <property type="entry name" value="Acyl_CoA_acyltransferase"/>
</dbReference>
<name>A0A927N034_9ACTN</name>
<dbReference type="Pfam" id="PF00583">
    <property type="entry name" value="Acetyltransf_1"/>
    <property type="match status" value="1"/>
</dbReference>
<dbReference type="InterPro" id="IPR050832">
    <property type="entry name" value="Bact_Acetyltransf"/>
</dbReference>
<evidence type="ECO:0000256" key="2">
    <source>
        <dbReference type="ARBA" id="ARBA00023315"/>
    </source>
</evidence>
<evidence type="ECO:0000259" key="3">
    <source>
        <dbReference type="PROSITE" id="PS51186"/>
    </source>
</evidence>
<dbReference type="PANTHER" id="PTHR43877:SF2">
    <property type="entry name" value="AMINOALKYLPHOSPHONATE N-ACETYLTRANSFERASE-RELATED"/>
    <property type="match status" value="1"/>
</dbReference>
<sequence>MNPLHIRARDNGDLPGCVAALAEVHAADGYPTRWPAEPAGWLTPTDLLHAWTAHLDDTVVGHVVIRGVADDSMASLLAASGGVPPERLASLSRLFVVPGARRRGVASGLIGRATCEAATDGLRLVLDVVDDGRGAAVALYEEAGWRRVASVQAAWTMPDGRRPMVSYYLSPQR</sequence>
<dbReference type="PANTHER" id="PTHR43877">
    <property type="entry name" value="AMINOALKYLPHOSPHONATE N-ACETYLTRANSFERASE-RELATED-RELATED"/>
    <property type="match status" value="1"/>
</dbReference>
<evidence type="ECO:0000313" key="4">
    <source>
        <dbReference type="EMBL" id="MBE1609337.1"/>
    </source>
</evidence>
<dbReference type="AlphaFoldDB" id="A0A927N034"/>
<dbReference type="PROSITE" id="PS51186">
    <property type="entry name" value="GNAT"/>
    <property type="match status" value="1"/>
</dbReference>
<protein>
    <submittedName>
        <fullName evidence="4">GNAT superfamily N-acetyltransferase</fullName>
    </submittedName>
</protein>
<dbReference type="InterPro" id="IPR000182">
    <property type="entry name" value="GNAT_dom"/>
</dbReference>
<reference evidence="4" key="1">
    <citation type="submission" date="2020-10" db="EMBL/GenBank/DDBJ databases">
        <title>Sequencing the genomes of 1000 actinobacteria strains.</title>
        <authorList>
            <person name="Klenk H.-P."/>
        </authorList>
    </citation>
    <scope>NUCLEOTIDE SEQUENCE</scope>
    <source>
        <strain evidence="4">DSM 45354</strain>
    </source>
</reference>
<keyword evidence="1" id="KW-0808">Transferase</keyword>
<dbReference type="GO" id="GO:0016747">
    <property type="term" value="F:acyltransferase activity, transferring groups other than amino-acyl groups"/>
    <property type="evidence" value="ECO:0007669"/>
    <property type="project" value="InterPro"/>
</dbReference>
<proteinExistence type="predicted"/>
<evidence type="ECO:0000313" key="5">
    <source>
        <dbReference type="Proteomes" id="UP000638648"/>
    </source>
</evidence>
<dbReference type="SUPFAM" id="SSF55729">
    <property type="entry name" value="Acyl-CoA N-acyltransferases (Nat)"/>
    <property type="match status" value="1"/>
</dbReference>
<organism evidence="4 5">
    <name type="scientific">Actinopolymorpha pittospori</name>
    <dbReference type="NCBI Taxonomy" id="648752"/>
    <lineage>
        <taxon>Bacteria</taxon>
        <taxon>Bacillati</taxon>
        <taxon>Actinomycetota</taxon>
        <taxon>Actinomycetes</taxon>
        <taxon>Propionibacteriales</taxon>
        <taxon>Actinopolymorphaceae</taxon>
        <taxon>Actinopolymorpha</taxon>
    </lineage>
</organism>
<gene>
    <name evidence="4" type="ORF">HEB94_006185</name>
</gene>
<comment type="caution">
    <text evidence="4">The sequence shown here is derived from an EMBL/GenBank/DDBJ whole genome shotgun (WGS) entry which is preliminary data.</text>
</comment>
<dbReference type="EMBL" id="JADBEM010000001">
    <property type="protein sequence ID" value="MBE1609337.1"/>
    <property type="molecule type" value="Genomic_DNA"/>
</dbReference>
<feature type="domain" description="N-acetyltransferase" evidence="3">
    <location>
        <begin position="4"/>
        <end position="173"/>
    </location>
</feature>
<dbReference type="Proteomes" id="UP000638648">
    <property type="component" value="Unassembled WGS sequence"/>
</dbReference>
<evidence type="ECO:0000256" key="1">
    <source>
        <dbReference type="ARBA" id="ARBA00022679"/>
    </source>
</evidence>
<keyword evidence="5" id="KW-1185">Reference proteome</keyword>